<dbReference type="EMBL" id="JAGIQL010000075">
    <property type="protein sequence ID" value="MBP0459535.1"/>
    <property type="molecule type" value="Genomic_DNA"/>
</dbReference>
<sequence>MLRHGAWWSAVALNAAGALLHVAALACGPLTVVQPLGALTLVAAVPLGAYRAGRRVTRGEWAGTAYTLAGLAAILLAAAGGGPAAALSLPQAAGVSATAAALTALLVFSLPGARPGLRHAIASGLASGVASALTQTVTVTLTGHGGMPGWGAALVVTLVAAFAVGGLLLAQAAYRGGLGAPLALLTLANPVAASAIGIILLGERIQGGALGIAAAAAGSVLAARGVVLLAREARPARRPNSDNAPRAGGGRPGAGTADSVPAQPERHRAERA</sequence>
<dbReference type="PROSITE" id="PS51257">
    <property type="entry name" value="PROKAR_LIPOPROTEIN"/>
    <property type="match status" value="1"/>
</dbReference>
<proteinExistence type="predicted"/>
<feature type="transmembrane region" description="Helical" evidence="2">
    <location>
        <begin position="208"/>
        <end position="230"/>
    </location>
</feature>
<keyword evidence="2" id="KW-0812">Transmembrane</keyword>
<feature type="transmembrane region" description="Helical" evidence="2">
    <location>
        <begin position="7"/>
        <end position="26"/>
    </location>
</feature>
<dbReference type="PANTHER" id="PTHR40761">
    <property type="entry name" value="CONSERVED INTEGRAL MEMBRANE ALANINE VALINE AND LEUCINE RICH PROTEIN-RELATED"/>
    <property type="match status" value="1"/>
</dbReference>
<gene>
    <name evidence="3" type="ORF">JFN87_18785</name>
</gene>
<keyword evidence="2" id="KW-0472">Membrane</keyword>
<feature type="region of interest" description="Disordered" evidence="1">
    <location>
        <begin position="234"/>
        <end position="272"/>
    </location>
</feature>
<dbReference type="Proteomes" id="UP000670475">
    <property type="component" value="Unassembled WGS sequence"/>
</dbReference>
<feature type="transmembrane region" description="Helical" evidence="2">
    <location>
        <begin position="32"/>
        <end position="53"/>
    </location>
</feature>
<feature type="transmembrane region" description="Helical" evidence="2">
    <location>
        <begin position="120"/>
        <end position="143"/>
    </location>
</feature>
<feature type="transmembrane region" description="Helical" evidence="2">
    <location>
        <begin position="182"/>
        <end position="202"/>
    </location>
</feature>
<feature type="transmembrane region" description="Helical" evidence="2">
    <location>
        <begin position="65"/>
        <end position="86"/>
    </location>
</feature>
<evidence type="ECO:0000256" key="2">
    <source>
        <dbReference type="SAM" id="Phobius"/>
    </source>
</evidence>
<evidence type="ECO:0000313" key="3">
    <source>
        <dbReference type="EMBL" id="MBP0459535.1"/>
    </source>
</evidence>
<name>A0A940RWJ8_9ACTN</name>
<comment type="caution">
    <text evidence="3">The sequence shown here is derived from an EMBL/GenBank/DDBJ whole genome shotgun (WGS) entry which is preliminary data.</text>
</comment>
<evidence type="ECO:0000313" key="4">
    <source>
        <dbReference type="Proteomes" id="UP000670475"/>
    </source>
</evidence>
<dbReference type="NCBIfam" id="NF038012">
    <property type="entry name" value="DMT_1"/>
    <property type="match status" value="1"/>
</dbReference>
<accession>A0A940RWJ8</accession>
<keyword evidence="4" id="KW-1185">Reference proteome</keyword>
<reference evidence="3" key="1">
    <citation type="submission" date="2021-03" db="EMBL/GenBank/DDBJ databases">
        <title>Whole genome sequence of Streptomyces bomunensis MMS17-BM035.</title>
        <authorList>
            <person name="Lee J.H."/>
        </authorList>
    </citation>
    <scope>NUCLEOTIDE SEQUENCE</scope>
    <source>
        <strain evidence="3">MMS17-BM035</strain>
    </source>
</reference>
<keyword evidence="2" id="KW-1133">Transmembrane helix</keyword>
<feature type="transmembrane region" description="Helical" evidence="2">
    <location>
        <begin position="92"/>
        <end position="113"/>
    </location>
</feature>
<dbReference type="AlphaFoldDB" id="A0A940RWJ8"/>
<dbReference type="PANTHER" id="PTHR40761:SF1">
    <property type="entry name" value="CONSERVED INTEGRAL MEMBRANE ALANINE VALINE AND LEUCINE RICH PROTEIN-RELATED"/>
    <property type="match status" value="1"/>
</dbReference>
<protein>
    <submittedName>
        <fullName evidence="3">DMT family transporter</fullName>
    </submittedName>
</protein>
<organism evidence="3 4">
    <name type="scientific">Streptomyces montanisoli</name>
    <dbReference type="NCBI Taxonomy" id="2798581"/>
    <lineage>
        <taxon>Bacteria</taxon>
        <taxon>Bacillati</taxon>
        <taxon>Actinomycetota</taxon>
        <taxon>Actinomycetes</taxon>
        <taxon>Kitasatosporales</taxon>
        <taxon>Streptomycetaceae</taxon>
        <taxon>Streptomyces</taxon>
    </lineage>
</organism>
<feature type="transmembrane region" description="Helical" evidence="2">
    <location>
        <begin position="149"/>
        <end position="170"/>
    </location>
</feature>
<evidence type="ECO:0000256" key="1">
    <source>
        <dbReference type="SAM" id="MobiDB-lite"/>
    </source>
</evidence>